<accession>A0A9E2NSA0</accession>
<reference evidence="1" key="1">
    <citation type="journal article" date="2021" name="PeerJ">
        <title>Extensive microbial diversity within the chicken gut microbiome revealed by metagenomics and culture.</title>
        <authorList>
            <person name="Gilroy R."/>
            <person name="Ravi A."/>
            <person name="Getino M."/>
            <person name="Pursley I."/>
            <person name="Horton D.L."/>
            <person name="Alikhan N.F."/>
            <person name="Baker D."/>
            <person name="Gharbi K."/>
            <person name="Hall N."/>
            <person name="Watson M."/>
            <person name="Adriaenssens E.M."/>
            <person name="Foster-Nyarko E."/>
            <person name="Jarju S."/>
            <person name="Secka A."/>
            <person name="Antonio M."/>
            <person name="Oren A."/>
            <person name="Chaudhuri R.R."/>
            <person name="La Ragione R."/>
            <person name="Hildebrand F."/>
            <person name="Pallen M.J."/>
        </authorList>
    </citation>
    <scope>NUCLEOTIDE SEQUENCE</scope>
    <source>
        <strain evidence="1">687</strain>
    </source>
</reference>
<name>A0A9E2NSA0_9GAMM</name>
<protein>
    <submittedName>
        <fullName evidence="1">Uncharacterized protein</fullName>
    </submittedName>
</protein>
<sequence length="212" mass="23957">MSQITRLTPDCPPDAHKVMREPENKLNALLAVKVEDSELERYGATDLCEVLALMSSAPNIICSDKCQAAIQEQATAAEIKPNFVKIIASEGCLIYPDGAQSSMLKFYDFAGDYQNFKDFLTYLNEQCLISVDTLSMLVLRSISTVYPWDKLLAGDFVRQYLKAMAALTAEDRLLLTDIRYGRASSEIKQSKPEAYQFLRLERKLFLQYPSED</sequence>
<evidence type="ECO:0000313" key="1">
    <source>
        <dbReference type="EMBL" id="MBU3827001.1"/>
    </source>
</evidence>
<gene>
    <name evidence="1" type="ORF">IAA31_05875</name>
</gene>
<evidence type="ECO:0000313" key="2">
    <source>
        <dbReference type="Proteomes" id="UP000824150"/>
    </source>
</evidence>
<comment type="caution">
    <text evidence="1">The sequence shown here is derived from an EMBL/GenBank/DDBJ whole genome shotgun (WGS) entry which is preliminary data.</text>
</comment>
<dbReference type="EMBL" id="JAHLFG010000062">
    <property type="protein sequence ID" value="MBU3827001.1"/>
    <property type="molecule type" value="Genomic_DNA"/>
</dbReference>
<reference evidence="1" key="2">
    <citation type="submission" date="2021-04" db="EMBL/GenBank/DDBJ databases">
        <authorList>
            <person name="Gilroy R."/>
        </authorList>
    </citation>
    <scope>NUCLEOTIDE SEQUENCE</scope>
    <source>
        <strain evidence="1">687</strain>
    </source>
</reference>
<organism evidence="1 2">
    <name type="scientific">Candidatus Anaerobiospirillum merdipullorum</name>
    <dbReference type="NCBI Taxonomy" id="2838450"/>
    <lineage>
        <taxon>Bacteria</taxon>
        <taxon>Pseudomonadati</taxon>
        <taxon>Pseudomonadota</taxon>
        <taxon>Gammaproteobacteria</taxon>
        <taxon>Aeromonadales</taxon>
        <taxon>Succinivibrionaceae</taxon>
        <taxon>Anaerobiospirillum</taxon>
    </lineage>
</organism>
<proteinExistence type="predicted"/>
<dbReference type="Proteomes" id="UP000824150">
    <property type="component" value="Unassembled WGS sequence"/>
</dbReference>
<dbReference type="AlphaFoldDB" id="A0A9E2NSA0"/>